<keyword evidence="4" id="KW-1185">Reference proteome</keyword>
<name>A0A7R9BUY9_9CRUS</name>
<dbReference type="Pfam" id="PF02931">
    <property type="entry name" value="Neur_chan_LBD"/>
    <property type="match status" value="1"/>
</dbReference>
<protein>
    <recommendedName>
        <fullName evidence="2">Neurotransmitter-gated ion-channel ligand-binding domain-containing protein</fullName>
    </recommendedName>
</protein>
<dbReference type="GO" id="GO:0016020">
    <property type="term" value="C:membrane"/>
    <property type="evidence" value="ECO:0007669"/>
    <property type="project" value="InterPro"/>
</dbReference>
<keyword evidence="1" id="KW-1133">Transmembrane helix</keyword>
<reference evidence="3" key="1">
    <citation type="submission" date="2020-11" db="EMBL/GenBank/DDBJ databases">
        <authorList>
            <person name="Tran Van P."/>
        </authorList>
    </citation>
    <scope>NUCLEOTIDE SEQUENCE</scope>
</reference>
<dbReference type="Proteomes" id="UP000678499">
    <property type="component" value="Unassembled WGS sequence"/>
</dbReference>
<feature type="non-terminal residue" evidence="3">
    <location>
        <position position="1"/>
    </location>
</feature>
<organism evidence="3">
    <name type="scientific">Notodromas monacha</name>
    <dbReference type="NCBI Taxonomy" id="399045"/>
    <lineage>
        <taxon>Eukaryota</taxon>
        <taxon>Metazoa</taxon>
        <taxon>Ecdysozoa</taxon>
        <taxon>Arthropoda</taxon>
        <taxon>Crustacea</taxon>
        <taxon>Oligostraca</taxon>
        <taxon>Ostracoda</taxon>
        <taxon>Podocopa</taxon>
        <taxon>Podocopida</taxon>
        <taxon>Cypridocopina</taxon>
        <taxon>Cypridoidea</taxon>
        <taxon>Cyprididae</taxon>
        <taxon>Notodromas</taxon>
    </lineage>
</organism>
<dbReference type="GO" id="GO:0005230">
    <property type="term" value="F:extracellular ligand-gated monoatomic ion channel activity"/>
    <property type="evidence" value="ECO:0007669"/>
    <property type="project" value="InterPro"/>
</dbReference>
<dbReference type="InterPro" id="IPR036734">
    <property type="entry name" value="Neur_chan_lig-bd_sf"/>
</dbReference>
<gene>
    <name evidence="3" type="ORF">NMOB1V02_LOCUS8692</name>
</gene>
<keyword evidence="1" id="KW-0472">Membrane</keyword>
<feature type="domain" description="Neurotransmitter-gated ion-channel ligand-binding" evidence="2">
    <location>
        <begin position="2"/>
        <end position="77"/>
    </location>
</feature>
<dbReference type="AlphaFoldDB" id="A0A7R9BUY9"/>
<evidence type="ECO:0000313" key="3">
    <source>
        <dbReference type="EMBL" id="CAD7281038.1"/>
    </source>
</evidence>
<accession>A0A7R9BUY9</accession>
<dbReference type="SUPFAM" id="SSF63712">
    <property type="entry name" value="Nicotinic receptor ligand binding domain-like"/>
    <property type="match status" value="1"/>
</dbReference>
<feature type="transmembrane region" description="Helical" evidence="1">
    <location>
        <begin position="143"/>
        <end position="162"/>
    </location>
</feature>
<dbReference type="EMBL" id="CAJPEX010002576">
    <property type="protein sequence ID" value="CAG0921190.1"/>
    <property type="molecule type" value="Genomic_DNA"/>
</dbReference>
<dbReference type="InterPro" id="IPR006202">
    <property type="entry name" value="Neur_chan_lig-bd"/>
</dbReference>
<dbReference type="OrthoDB" id="6362614at2759"/>
<evidence type="ECO:0000256" key="1">
    <source>
        <dbReference type="SAM" id="Phobius"/>
    </source>
</evidence>
<proteinExistence type="predicted"/>
<dbReference type="SUPFAM" id="SSF90112">
    <property type="entry name" value="Neurotransmitter-gated ion-channel transmembrane pore"/>
    <property type="match status" value="1"/>
</dbReference>
<dbReference type="InterPro" id="IPR036719">
    <property type="entry name" value="Neuro-gated_channel_TM_sf"/>
</dbReference>
<keyword evidence="1" id="KW-0812">Transmembrane</keyword>
<evidence type="ECO:0000313" key="4">
    <source>
        <dbReference type="Proteomes" id="UP000678499"/>
    </source>
</evidence>
<evidence type="ECO:0000259" key="2">
    <source>
        <dbReference type="Pfam" id="PF02931"/>
    </source>
</evidence>
<sequence>DYEVDAYLRQEWTDARLNHTEIKEPMDLSDPALVKAIWKPEVYFPNAKQADFQYVTVPNVLIRINPSGRILYMLRAERASTRHKGPASESREPLEMTNLSREFSDNNGFLAMGMNLQNVPSRAFQPQTKLSMRAHQIDESCRLIFPLLFTIFNFSYWIYYLFVV</sequence>
<dbReference type="EMBL" id="OA884613">
    <property type="protein sequence ID" value="CAD7281038.1"/>
    <property type="molecule type" value="Genomic_DNA"/>
</dbReference>
<dbReference type="Gene3D" id="2.70.170.10">
    <property type="entry name" value="Neurotransmitter-gated ion-channel ligand-binding domain"/>
    <property type="match status" value="1"/>
</dbReference>